<dbReference type="PANTHER" id="PTHR30627:SF2">
    <property type="entry name" value="PEPTIDOGLYCAN D,D-TRANSPEPTIDASE MRDA"/>
    <property type="match status" value="1"/>
</dbReference>
<keyword evidence="7 14" id="KW-0812">Transmembrane</keyword>
<evidence type="ECO:0000256" key="1">
    <source>
        <dbReference type="ARBA" id="ARBA00004167"/>
    </source>
</evidence>
<protein>
    <recommendedName>
        <fullName evidence="14">Peptidoglycan D,D-transpeptidase MrdA</fullName>
        <ecNumber evidence="14">3.4.16.4</ecNumber>
    </recommendedName>
    <alternativeName>
        <fullName evidence="14">Penicillin-binding protein 2</fullName>
        <shortName evidence="14">PBP-2</shortName>
    </alternativeName>
</protein>
<dbReference type="GO" id="GO:0009252">
    <property type="term" value="P:peptidoglycan biosynthetic process"/>
    <property type="evidence" value="ECO:0007669"/>
    <property type="project" value="UniProtKB-UniRule"/>
</dbReference>
<evidence type="ECO:0000256" key="13">
    <source>
        <dbReference type="ARBA" id="ARBA00023316"/>
    </source>
</evidence>
<dbReference type="SUPFAM" id="SSF56601">
    <property type="entry name" value="beta-lactamase/transpeptidase-like"/>
    <property type="match status" value="1"/>
</dbReference>
<dbReference type="EC" id="3.4.16.4" evidence="14"/>
<dbReference type="InterPro" id="IPR017790">
    <property type="entry name" value="Penicillin-binding_protein_2"/>
</dbReference>
<evidence type="ECO:0000256" key="3">
    <source>
        <dbReference type="ARBA" id="ARBA00022475"/>
    </source>
</evidence>
<dbReference type="InterPro" id="IPR012338">
    <property type="entry name" value="Beta-lactam/transpept-like"/>
</dbReference>
<evidence type="ECO:0000313" key="18">
    <source>
        <dbReference type="EMBL" id="SDJ39729.1"/>
    </source>
</evidence>
<evidence type="ECO:0000256" key="6">
    <source>
        <dbReference type="ARBA" id="ARBA00022670"/>
    </source>
</evidence>
<comment type="subcellular location">
    <subcellularLocation>
        <location evidence="14">Cell inner membrane</location>
        <topology evidence="14">Single-pass membrane protein</topology>
    </subcellularLocation>
    <subcellularLocation>
        <location evidence="2">Cell membrane</location>
    </subcellularLocation>
    <subcellularLocation>
        <location evidence="1">Membrane</location>
        <topology evidence="1">Single-pass membrane protein</topology>
    </subcellularLocation>
</comment>
<dbReference type="GO" id="GO:0005886">
    <property type="term" value="C:plasma membrane"/>
    <property type="evidence" value="ECO:0007669"/>
    <property type="project" value="UniProtKB-SubCell"/>
</dbReference>
<comment type="pathway">
    <text evidence="14">Cell wall biogenesis; peptidoglycan biosynthesis.</text>
</comment>
<reference evidence="18 19" key="1">
    <citation type="submission" date="2016-10" db="EMBL/GenBank/DDBJ databases">
        <authorList>
            <person name="de Groot N.N."/>
        </authorList>
    </citation>
    <scope>NUCLEOTIDE SEQUENCE [LARGE SCALE GENOMIC DNA]</scope>
    <source>
        <strain evidence="18 19">CGMCC 1.6133</strain>
    </source>
</reference>
<dbReference type="EMBL" id="FNES01000004">
    <property type="protein sequence ID" value="SDJ39729.1"/>
    <property type="molecule type" value="Genomic_DNA"/>
</dbReference>
<name>A0A1G8TDR3_9GAMM</name>
<proteinExistence type="inferred from homology"/>
<dbReference type="InterPro" id="IPR036138">
    <property type="entry name" value="PBP_dimer_sf"/>
</dbReference>
<comment type="caution">
    <text evidence="14">Lacks conserved residue(s) required for the propagation of feature annotation.</text>
</comment>
<dbReference type="GO" id="GO:0006508">
    <property type="term" value="P:proteolysis"/>
    <property type="evidence" value="ECO:0007669"/>
    <property type="project" value="UniProtKB-KW"/>
</dbReference>
<evidence type="ECO:0000256" key="10">
    <source>
        <dbReference type="ARBA" id="ARBA00022984"/>
    </source>
</evidence>
<keyword evidence="10 14" id="KW-0573">Peptidoglycan synthesis</keyword>
<keyword evidence="12 14" id="KW-0472">Membrane</keyword>
<keyword evidence="6 14" id="KW-0645">Protease</keyword>
<dbReference type="RefSeq" id="WP_089684711.1">
    <property type="nucleotide sequence ID" value="NZ_FNES01000004.1"/>
</dbReference>
<dbReference type="Pfam" id="PF03717">
    <property type="entry name" value="PBP_dimer"/>
    <property type="match status" value="1"/>
</dbReference>
<evidence type="ECO:0000259" key="17">
    <source>
        <dbReference type="Pfam" id="PF03717"/>
    </source>
</evidence>
<feature type="active site" description="Acyl-ester intermediate" evidence="14">
    <location>
        <position position="328"/>
    </location>
</feature>
<evidence type="ECO:0000256" key="15">
    <source>
        <dbReference type="SAM" id="Coils"/>
    </source>
</evidence>
<dbReference type="GO" id="GO:0008658">
    <property type="term" value="F:penicillin binding"/>
    <property type="evidence" value="ECO:0007669"/>
    <property type="project" value="UniProtKB-UniRule"/>
</dbReference>
<dbReference type="GO" id="GO:0071972">
    <property type="term" value="F:peptidoglycan L,D-transpeptidase activity"/>
    <property type="evidence" value="ECO:0007669"/>
    <property type="project" value="TreeGrafter"/>
</dbReference>
<evidence type="ECO:0000256" key="7">
    <source>
        <dbReference type="ARBA" id="ARBA00022692"/>
    </source>
</evidence>
<dbReference type="AlphaFoldDB" id="A0A1G8TDR3"/>
<keyword evidence="3 14" id="KW-1003">Cell membrane</keyword>
<feature type="domain" description="Penicillin-binding protein dimerisation" evidence="17">
    <location>
        <begin position="65"/>
        <end position="236"/>
    </location>
</feature>
<dbReference type="GO" id="GO:0071555">
    <property type="term" value="P:cell wall organization"/>
    <property type="evidence" value="ECO:0007669"/>
    <property type="project" value="UniProtKB-KW"/>
</dbReference>
<feature type="coiled-coil region" evidence="15">
    <location>
        <begin position="89"/>
        <end position="123"/>
    </location>
</feature>
<evidence type="ECO:0000256" key="5">
    <source>
        <dbReference type="ARBA" id="ARBA00022645"/>
    </source>
</evidence>
<dbReference type="Gene3D" id="3.90.1310.10">
    <property type="entry name" value="Penicillin-binding protein 2a (Domain 2)"/>
    <property type="match status" value="1"/>
</dbReference>
<keyword evidence="19" id="KW-1185">Reference proteome</keyword>
<dbReference type="InterPro" id="IPR050515">
    <property type="entry name" value="Beta-lactam/transpept"/>
</dbReference>
<keyword evidence="5 14" id="KW-0121">Carboxypeptidase</keyword>
<comment type="similarity">
    <text evidence="14">Belongs to the transpeptidase family. MrdA subfamily.</text>
</comment>
<dbReference type="GO" id="GO:0008360">
    <property type="term" value="P:regulation of cell shape"/>
    <property type="evidence" value="ECO:0007669"/>
    <property type="project" value="UniProtKB-KW"/>
</dbReference>
<dbReference type="Proteomes" id="UP000198525">
    <property type="component" value="Unassembled WGS sequence"/>
</dbReference>
<evidence type="ECO:0000256" key="11">
    <source>
        <dbReference type="ARBA" id="ARBA00022989"/>
    </source>
</evidence>
<dbReference type="STRING" id="376427.SAMN04487954_104278"/>
<keyword evidence="13 14" id="KW-0961">Cell wall biogenesis/degradation</keyword>
<keyword evidence="15" id="KW-0175">Coiled coil</keyword>
<evidence type="ECO:0000256" key="9">
    <source>
        <dbReference type="ARBA" id="ARBA00022960"/>
    </source>
</evidence>
<dbReference type="OrthoDB" id="9766847at2"/>
<sequence>MRLRRDTLKNPQQELRIFRSRSLLAALVVTTLTGLLMGRLGYLQVVQHEVYTTRSEKNRVRVEPLPPTRGLIHDRNGVLLADNRPTYNLMLIRERVEDVDATLRQLEELLELSEEEADAIRVRAGQRQRPFQPALLLSDLDEDQIARLAVNRHRLPGVEVEAQLLRYYPDAEIMAHALGYVGRINAEELKSLDAGRYAGTHFIGKTGVERYYEDLLHGQAGLRKVETNARGRVLQELGRTDPVPGKDLTLTLDKELQTLAYELLEERRGSIVAIAPQTGEILAMVSAPGFDSNRFVTGIDVSTYRGLQEDLDLPLFNRAIRGHYPPGSTIKPFLALAGLAEGEITPEETIYDPGYFQLPNDSRRYRNWLRWGHGRVDLERSIAVSNNTYYYSLAHELGIDRLHERMSALGFGQRVAHDVQGESPGLMPSREWKRGRFDQPWYPGETLSVGIGQGYWQVTPLQLATATAVLANRGEWVKPRLARRIGDEPVPVELPETPPDITVENDDWWDRIFSGMEKVVSGHEGTARRTGEGLEYRMGGKSGTAQVFSLGQDQRYDAEELAERLRDHALFVAFAPLEDPEIAVAVIVENAGGGSAHAAHLARAMTDAWLLEEEEVPDVDELRETMETDDGSVAGN</sequence>
<feature type="transmembrane region" description="Helical" evidence="14">
    <location>
        <begin position="21"/>
        <end position="42"/>
    </location>
</feature>
<keyword evidence="8 14" id="KW-0378">Hydrolase</keyword>
<dbReference type="PANTHER" id="PTHR30627">
    <property type="entry name" value="PEPTIDOGLYCAN D,D-TRANSPEPTIDASE"/>
    <property type="match status" value="1"/>
</dbReference>
<evidence type="ECO:0000259" key="16">
    <source>
        <dbReference type="Pfam" id="PF00905"/>
    </source>
</evidence>
<dbReference type="Gene3D" id="3.40.710.10">
    <property type="entry name" value="DD-peptidase/beta-lactamase superfamily"/>
    <property type="match status" value="1"/>
</dbReference>
<dbReference type="InterPro" id="IPR001460">
    <property type="entry name" value="PCN-bd_Tpept"/>
</dbReference>
<gene>
    <name evidence="14" type="primary">mrdA</name>
    <name evidence="18" type="ORF">SAMN04487954_104278</name>
</gene>
<feature type="domain" description="Penicillin-binding protein transpeptidase" evidence="16">
    <location>
        <begin position="269"/>
        <end position="604"/>
    </location>
</feature>
<dbReference type="Pfam" id="PF00905">
    <property type="entry name" value="Transpeptidase"/>
    <property type="match status" value="1"/>
</dbReference>
<dbReference type="GO" id="GO:0009002">
    <property type="term" value="F:serine-type D-Ala-D-Ala carboxypeptidase activity"/>
    <property type="evidence" value="ECO:0007669"/>
    <property type="project" value="UniProtKB-UniRule"/>
</dbReference>
<dbReference type="UniPathway" id="UPA00219"/>
<keyword evidence="9 14" id="KW-0133">Cell shape</keyword>
<dbReference type="HAMAP" id="MF_02081">
    <property type="entry name" value="MrdA_transpept"/>
    <property type="match status" value="1"/>
</dbReference>
<comment type="catalytic activity">
    <reaction evidence="14">
        <text>Preferential cleavage: (Ac)2-L-Lys-D-Ala-|-D-Ala. Also transpeptidation of peptidyl-alanyl moieties that are N-acyl substituents of D-alanine.</text>
        <dbReference type="EC" id="3.4.16.4"/>
    </reaction>
</comment>
<evidence type="ECO:0000313" key="19">
    <source>
        <dbReference type="Proteomes" id="UP000198525"/>
    </source>
</evidence>
<keyword evidence="11 14" id="KW-1133">Transmembrane helix</keyword>
<comment type="function">
    <text evidence="14">Catalyzes cross-linking of the peptidoglycan cell wall.</text>
</comment>
<evidence type="ECO:0000256" key="4">
    <source>
        <dbReference type="ARBA" id="ARBA00022519"/>
    </source>
</evidence>
<dbReference type="NCBIfam" id="TIGR03423">
    <property type="entry name" value="pbp2_mrdA"/>
    <property type="match status" value="1"/>
</dbReference>
<organism evidence="18 19">
    <name type="scientific">Billgrantia gudaonensis</name>
    <dbReference type="NCBI Taxonomy" id="376427"/>
    <lineage>
        <taxon>Bacteria</taxon>
        <taxon>Pseudomonadati</taxon>
        <taxon>Pseudomonadota</taxon>
        <taxon>Gammaproteobacteria</taxon>
        <taxon>Oceanospirillales</taxon>
        <taxon>Halomonadaceae</taxon>
        <taxon>Billgrantia</taxon>
    </lineage>
</organism>
<dbReference type="SUPFAM" id="SSF56519">
    <property type="entry name" value="Penicillin binding protein dimerisation domain"/>
    <property type="match status" value="1"/>
</dbReference>
<accession>A0A1G8TDR3</accession>
<dbReference type="InterPro" id="IPR005311">
    <property type="entry name" value="PBP_dimer"/>
</dbReference>
<dbReference type="Gene3D" id="3.30.1390.30">
    <property type="entry name" value="Penicillin-binding protein 2a, domain 3"/>
    <property type="match status" value="1"/>
</dbReference>
<keyword evidence="4 14" id="KW-0997">Cell inner membrane</keyword>
<evidence type="ECO:0000256" key="12">
    <source>
        <dbReference type="ARBA" id="ARBA00023136"/>
    </source>
</evidence>
<evidence type="ECO:0000256" key="14">
    <source>
        <dbReference type="HAMAP-Rule" id="MF_02081"/>
    </source>
</evidence>
<evidence type="ECO:0000256" key="2">
    <source>
        <dbReference type="ARBA" id="ARBA00004236"/>
    </source>
</evidence>
<evidence type="ECO:0000256" key="8">
    <source>
        <dbReference type="ARBA" id="ARBA00022801"/>
    </source>
</evidence>